<evidence type="ECO:0000256" key="1">
    <source>
        <dbReference type="SAM" id="MobiDB-lite"/>
    </source>
</evidence>
<dbReference type="Proteomes" id="UP001595904">
    <property type="component" value="Unassembled WGS sequence"/>
</dbReference>
<dbReference type="SUPFAM" id="SSF88723">
    <property type="entry name" value="PIN domain-like"/>
    <property type="match status" value="1"/>
</dbReference>
<reference evidence="4" key="1">
    <citation type="journal article" date="2019" name="Int. J. Syst. Evol. Microbiol.">
        <title>The Global Catalogue of Microorganisms (GCM) 10K type strain sequencing project: providing services to taxonomists for standard genome sequencing and annotation.</title>
        <authorList>
            <consortium name="The Broad Institute Genomics Platform"/>
            <consortium name="The Broad Institute Genome Sequencing Center for Infectious Disease"/>
            <person name="Wu L."/>
            <person name="Ma J."/>
        </authorList>
    </citation>
    <scope>NUCLEOTIDE SEQUENCE [LARGE SCALE GENOMIC DNA]</scope>
    <source>
        <strain evidence="4">CGMCC 1.10759</strain>
    </source>
</reference>
<accession>A0ABV8SS02</accession>
<dbReference type="InterPro" id="IPR029060">
    <property type="entry name" value="PIN-like_dom_sf"/>
</dbReference>
<keyword evidence="4" id="KW-1185">Reference proteome</keyword>
<dbReference type="Pfam" id="PF01850">
    <property type="entry name" value="PIN"/>
    <property type="match status" value="1"/>
</dbReference>
<dbReference type="InterPro" id="IPR002716">
    <property type="entry name" value="PIN_dom"/>
</dbReference>
<sequence>MTAVVFVDTNILVYAHDPAAGEKHIRATRALERLWVEETGRVSVQVLQEFYVTAIRKLKIPRANAREAVQVYAPWVQSPTTPEIILRASDLSESAQLYFWDALIVASAEEVEATLLYTEDLNAGQTIAGVRIVNPLAANYDLPPTTPYSVHEPAPPRYGSRRRG</sequence>
<gene>
    <name evidence="3" type="ORF">ACFPN2_09170</name>
</gene>
<evidence type="ECO:0000313" key="3">
    <source>
        <dbReference type="EMBL" id="MFC4309249.1"/>
    </source>
</evidence>
<organism evidence="3 4">
    <name type="scientific">Steroidobacter flavus</name>
    <dbReference type="NCBI Taxonomy" id="1842136"/>
    <lineage>
        <taxon>Bacteria</taxon>
        <taxon>Pseudomonadati</taxon>
        <taxon>Pseudomonadota</taxon>
        <taxon>Gammaproteobacteria</taxon>
        <taxon>Steroidobacterales</taxon>
        <taxon>Steroidobacteraceae</taxon>
        <taxon>Steroidobacter</taxon>
    </lineage>
</organism>
<dbReference type="Gene3D" id="3.40.50.1010">
    <property type="entry name" value="5'-nuclease"/>
    <property type="match status" value="1"/>
</dbReference>
<dbReference type="RefSeq" id="WP_380596310.1">
    <property type="nucleotide sequence ID" value="NZ_JBHSDU010000003.1"/>
</dbReference>
<feature type="domain" description="PIN" evidence="2">
    <location>
        <begin position="5"/>
        <end position="121"/>
    </location>
</feature>
<feature type="region of interest" description="Disordered" evidence="1">
    <location>
        <begin position="144"/>
        <end position="164"/>
    </location>
</feature>
<evidence type="ECO:0000313" key="4">
    <source>
        <dbReference type="Proteomes" id="UP001595904"/>
    </source>
</evidence>
<proteinExistence type="predicted"/>
<dbReference type="CDD" id="cd18692">
    <property type="entry name" value="PIN_VapC-like"/>
    <property type="match status" value="1"/>
</dbReference>
<comment type="caution">
    <text evidence="3">The sequence shown here is derived from an EMBL/GenBank/DDBJ whole genome shotgun (WGS) entry which is preliminary data.</text>
</comment>
<protein>
    <submittedName>
        <fullName evidence="3">PIN domain-containing protein</fullName>
    </submittedName>
</protein>
<dbReference type="EMBL" id="JBHSDU010000003">
    <property type="protein sequence ID" value="MFC4309249.1"/>
    <property type="molecule type" value="Genomic_DNA"/>
</dbReference>
<evidence type="ECO:0000259" key="2">
    <source>
        <dbReference type="Pfam" id="PF01850"/>
    </source>
</evidence>
<name>A0ABV8SS02_9GAMM</name>